<dbReference type="SUPFAM" id="SSF54909">
    <property type="entry name" value="Dimeric alpha+beta barrel"/>
    <property type="match status" value="1"/>
</dbReference>
<dbReference type="InterPro" id="IPR007138">
    <property type="entry name" value="ABM_dom"/>
</dbReference>
<dbReference type="EMBL" id="FOXW01000007">
    <property type="protein sequence ID" value="SFQ41838.1"/>
    <property type="molecule type" value="Genomic_DNA"/>
</dbReference>
<dbReference type="InterPro" id="IPR011008">
    <property type="entry name" value="Dimeric_a/b-barrel"/>
</dbReference>
<dbReference type="GO" id="GO:0004497">
    <property type="term" value="F:monooxygenase activity"/>
    <property type="evidence" value="ECO:0007669"/>
    <property type="project" value="UniProtKB-KW"/>
</dbReference>
<feature type="domain" description="ABM" evidence="1">
    <location>
        <begin position="8"/>
        <end position="68"/>
    </location>
</feature>
<evidence type="ECO:0000313" key="2">
    <source>
        <dbReference type="EMBL" id="SFQ41838.1"/>
    </source>
</evidence>
<keyword evidence="2" id="KW-0503">Monooxygenase</keyword>
<dbReference type="AlphaFoldDB" id="A0A1I5YCC0"/>
<dbReference type="Proteomes" id="UP000199136">
    <property type="component" value="Unassembled WGS sequence"/>
</dbReference>
<evidence type="ECO:0000313" key="3">
    <source>
        <dbReference type="Proteomes" id="UP000199136"/>
    </source>
</evidence>
<keyword evidence="3" id="KW-1185">Reference proteome</keyword>
<reference evidence="2 3" key="1">
    <citation type="submission" date="2016-10" db="EMBL/GenBank/DDBJ databases">
        <authorList>
            <person name="de Groot N.N."/>
        </authorList>
    </citation>
    <scope>NUCLEOTIDE SEQUENCE [LARGE SCALE GENOMIC DNA]</scope>
    <source>
        <strain evidence="2 3">DSM 20581</strain>
    </source>
</reference>
<name>A0A1I5YCC0_9LACT</name>
<protein>
    <submittedName>
        <fullName evidence="2">Antibiotic biosynthesis monooxygenase</fullName>
    </submittedName>
</protein>
<gene>
    <name evidence="2" type="ORF">SAMN04488506_1915</name>
</gene>
<evidence type="ECO:0000259" key="1">
    <source>
        <dbReference type="Pfam" id="PF03992"/>
    </source>
</evidence>
<dbReference type="Gene3D" id="3.30.70.100">
    <property type="match status" value="1"/>
</dbReference>
<organism evidence="2 3">
    <name type="scientific">Desemzia incerta</name>
    <dbReference type="NCBI Taxonomy" id="82801"/>
    <lineage>
        <taxon>Bacteria</taxon>
        <taxon>Bacillati</taxon>
        <taxon>Bacillota</taxon>
        <taxon>Bacilli</taxon>
        <taxon>Lactobacillales</taxon>
        <taxon>Carnobacteriaceae</taxon>
        <taxon>Desemzia</taxon>
    </lineage>
</organism>
<proteinExistence type="predicted"/>
<dbReference type="Pfam" id="PF03992">
    <property type="entry name" value="ABM"/>
    <property type="match status" value="1"/>
</dbReference>
<accession>A0A1I5YCC0</accession>
<keyword evidence="2" id="KW-0560">Oxidoreductase</keyword>
<dbReference type="RefSeq" id="WP_177192546.1">
    <property type="nucleotide sequence ID" value="NZ_FOXW01000007.1"/>
</dbReference>
<sequence>MSKGILYLVELQVSEGKEEALRELAEEMVESTAKEPGTLHYHWALNDNICHTIEHYDSNEATFDHLNTFNEKFADRFMALGTVTSCTVYGEPNEAVKTILDGFGSTYMTTVSSFSR</sequence>